<name>A0A8E2ANI1_9APHY</name>
<evidence type="ECO:0000256" key="1">
    <source>
        <dbReference type="SAM" id="MobiDB-lite"/>
    </source>
</evidence>
<evidence type="ECO:0000313" key="2">
    <source>
        <dbReference type="EMBL" id="OCH85475.1"/>
    </source>
</evidence>
<dbReference type="AlphaFoldDB" id="A0A8E2ANI1"/>
<feature type="region of interest" description="Disordered" evidence="1">
    <location>
        <begin position="1"/>
        <end position="29"/>
    </location>
</feature>
<protein>
    <submittedName>
        <fullName evidence="2">Uncharacterized protein</fullName>
    </submittedName>
</protein>
<reference evidence="2 3" key="1">
    <citation type="submission" date="2016-07" db="EMBL/GenBank/DDBJ databases">
        <title>Draft genome of the white-rot fungus Obba rivulosa 3A-2.</title>
        <authorList>
            <consortium name="DOE Joint Genome Institute"/>
            <person name="Miettinen O."/>
            <person name="Riley R."/>
            <person name="Acob R."/>
            <person name="Barry K."/>
            <person name="Cullen D."/>
            <person name="De Vries R."/>
            <person name="Hainaut M."/>
            <person name="Hatakka A."/>
            <person name="Henrissat B."/>
            <person name="Hilden K."/>
            <person name="Kuo R."/>
            <person name="Labutti K."/>
            <person name="Lipzen A."/>
            <person name="Makela M.R."/>
            <person name="Sandor L."/>
            <person name="Spatafora J.W."/>
            <person name="Grigoriev I.V."/>
            <person name="Hibbett D.S."/>
        </authorList>
    </citation>
    <scope>NUCLEOTIDE SEQUENCE [LARGE SCALE GENOMIC DNA]</scope>
    <source>
        <strain evidence="2 3">3A-2</strain>
    </source>
</reference>
<gene>
    <name evidence="2" type="ORF">OBBRIDRAFT_310835</name>
</gene>
<organism evidence="2 3">
    <name type="scientific">Obba rivulosa</name>
    <dbReference type="NCBI Taxonomy" id="1052685"/>
    <lineage>
        <taxon>Eukaryota</taxon>
        <taxon>Fungi</taxon>
        <taxon>Dikarya</taxon>
        <taxon>Basidiomycota</taxon>
        <taxon>Agaricomycotina</taxon>
        <taxon>Agaricomycetes</taxon>
        <taxon>Polyporales</taxon>
        <taxon>Gelatoporiaceae</taxon>
        <taxon>Obba</taxon>
    </lineage>
</organism>
<dbReference type="Proteomes" id="UP000250043">
    <property type="component" value="Unassembled WGS sequence"/>
</dbReference>
<accession>A0A8E2ANI1</accession>
<feature type="compositionally biased region" description="Low complexity" evidence="1">
    <location>
        <begin position="8"/>
        <end position="24"/>
    </location>
</feature>
<evidence type="ECO:0000313" key="3">
    <source>
        <dbReference type="Proteomes" id="UP000250043"/>
    </source>
</evidence>
<dbReference type="EMBL" id="KV722581">
    <property type="protein sequence ID" value="OCH85475.1"/>
    <property type="molecule type" value="Genomic_DNA"/>
</dbReference>
<keyword evidence="3" id="KW-1185">Reference proteome</keyword>
<sequence length="213" mass="23176">MTQQPLRSSTQVYSPTCSSSSTTSERNRRSCTASSNITPWVGIGNIRGNTRSGLEARACCRTALPLRRPFHFASLAFLMDHCFGHLPHHVYAARGSGQSENSAVADLAEAAAMLGFTIRDAGLRVKLTRGSSLPDLLPSFRTSVACHGLLESFIQPAPVLALRVRAHDLRKFNTCCSVFAKRSCWPLSADFAICIAIANHRNAYLFSLFSALS</sequence>
<proteinExistence type="predicted"/>